<gene>
    <name evidence="5" type="ORF">MSLAZ_1390</name>
</gene>
<dbReference type="InterPro" id="IPR044946">
    <property type="entry name" value="Restrct_endonuc_typeI_TRD_sf"/>
</dbReference>
<dbReference type="GO" id="GO:0009307">
    <property type="term" value="P:DNA restriction-modification system"/>
    <property type="evidence" value="ECO:0007669"/>
    <property type="project" value="UniProtKB-KW"/>
</dbReference>
<feature type="domain" description="Type I restriction modification DNA specificity" evidence="4">
    <location>
        <begin position="1"/>
        <end position="166"/>
    </location>
</feature>
<protein>
    <submittedName>
        <fullName evidence="5">Type I restriction-modification system, specificity subunit S</fullName>
        <ecNumber evidence="5">3.1.21.3</ecNumber>
    </submittedName>
</protein>
<evidence type="ECO:0000256" key="2">
    <source>
        <dbReference type="ARBA" id="ARBA00022747"/>
    </source>
</evidence>
<comment type="similarity">
    <text evidence="1">Belongs to the type-I restriction system S methylase family.</text>
</comment>
<dbReference type="PANTHER" id="PTHR30408">
    <property type="entry name" value="TYPE-1 RESTRICTION ENZYME ECOKI SPECIFICITY PROTEIN"/>
    <property type="match status" value="1"/>
</dbReference>
<dbReference type="OrthoDB" id="84651at2157"/>
<keyword evidence="5" id="KW-0378">Hydrolase</keyword>
<reference evidence="5 6" key="1">
    <citation type="submission" date="2014-07" db="EMBL/GenBank/DDBJ databases">
        <title>Methanogenic archaea and the global carbon cycle.</title>
        <authorList>
            <person name="Henriksen J.R."/>
            <person name="Luke J."/>
            <person name="Reinhart S."/>
            <person name="Benedict M.N."/>
            <person name="Youngblut N.D."/>
            <person name="Metcalf M.E."/>
            <person name="Whitaker R.J."/>
            <person name="Metcalf W.W."/>
        </authorList>
    </citation>
    <scope>NUCLEOTIDE SEQUENCE [LARGE SCALE GENOMIC DNA]</scope>
    <source>
        <strain evidence="5 6">Z-7289</strain>
    </source>
</reference>
<evidence type="ECO:0000256" key="3">
    <source>
        <dbReference type="ARBA" id="ARBA00023125"/>
    </source>
</evidence>
<feature type="domain" description="Type I restriction modification DNA specificity" evidence="4">
    <location>
        <begin position="197"/>
        <end position="350"/>
    </location>
</feature>
<dbReference type="AlphaFoldDB" id="A0A0E3S399"/>
<evidence type="ECO:0000313" key="5">
    <source>
        <dbReference type="EMBL" id="AKB74651.1"/>
    </source>
</evidence>
<evidence type="ECO:0000313" key="6">
    <source>
        <dbReference type="Proteomes" id="UP000033072"/>
    </source>
</evidence>
<dbReference type="InterPro" id="IPR000055">
    <property type="entry name" value="Restrct_endonuc_typeI_TRD"/>
</dbReference>
<dbReference type="PANTHER" id="PTHR30408:SF12">
    <property type="entry name" value="TYPE I RESTRICTION ENZYME MJAVIII SPECIFICITY SUBUNIT"/>
    <property type="match status" value="1"/>
</dbReference>
<dbReference type="Gene3D" id="3.90.220.20">
    <property type="entry name" value="DNA methylase specificity domains"/>
    <property type="match status" value="2"/>
</dbReference>
<dbReference type="HOGENOM" id="CLU_021095_0_0_2"/>
<dbReference type="Pfam" id="PF01420">
    <property type="entry name" value="Methylase_S"/>
    <property type="match status" value="2"/>
</dbReference>
<keyword evidence="3" id="KW-0238">DNA-binding</keyword>
<dbReference type="GO" id="GO:0009035">
    <property type="term" value="F:type I site-specific deoxyribonuclease activity"/>
    <property type="evidence" value="ECO:0007669"/>
    <property type="project" value="UniProtKB-EC"/>
</dbReference>
<keyword evidence="2" id="KW-0680">Restriction system</keyword>
<dbReference type="REBASE" id="109275">
    <property type="entry name" value="S.Mla7289ORF1391P"/>
</dbReference>
<dbReference type="SUPFAM" id="SSF116734">
    <property type="entry name" value="DNA methylase specificity domain"/>
    <property type="match status" value="2"/>
</dbReference>
<dbReference type="Proteomes" id="UP000033072">
    <property type="component" value="Chromosome"/>
</dbReference>
<dbReference type="GO" id="GO:0003677">
    <property type="term" value="F:DNA binding"/>
    <property type="evidence" value="ECO:0007669"/>
    <property type="project" value="UniProtKB-KW"/>
</dbReference>
<dbReference type="EMBL" id="CP009515">
    <property type="protein sequence ID" value="AKB74651.1"/>
    <property type="molecule type" value="Genomic_DNA"/>
</dbReference>
<sequence length="371" mass="42123">MKDWKTVRLNEIAESVDYGVTTSATDHPIGPKFLRITDIQNGTVNWNRVPWCKCNTCSTVNSRLNPGDIVFARTGATTGKSFLIQECPKDAIFASYLIRVRVGALAEPRYISHFFQTPNYWTQITKSARGVAQPGVNATTLKELEIPLPPLEEQKRIADILDCAEDIRAKRRAALAQLDELIQSIFIEMFGDPILNPRQWSQMNLDAVFQFQTGKLDSNAAVPSGQYPFFTCSREDFRIDTYAFDCEALLLAGNNASADYSVKHYKGKFNAYQRTYVITLQDERNSYEYAIFVLEHRLSELKRISKGTNTKYLTLELLKRIRIPVPPQTLQKEFASRVAAVEKLKNAHKASLAELDSLFVSLQYRAFRGEL</sequence>
<dbReference type="PATRIC" id="fig|1434111.4.peg.1826"/>
<name>A0A0E3S399_9EURY</name>
<dbReference type="KEGG" id="mls:MSLAZ_1390"/>
<accession>A0A0E3S399</accession>
<dbReference type="RefSeq" id="WP_052722888.1">
    <property type="nucleotide sequence ID" value="NZ_CP009515.1"/>
</dbReference>
<dbReference type="CDD" id="cd17521">
    <property type="entry name" value="RMtype1_S_Sau13435ORF2165P_TRD2-CR2_like"/>
    <property type="match status" value="1"/>
</dbReference>
<keyword evidence="6" id="KW-1185">Reference proteome</keyword>
<dbReference type="EC" id="3.1.21.3" evidence="5"/>
<dbReference type="STRING" id="1434111.MSLAZ_1390"/>
<evidence type="ECO:0000256" key="1">
    <source>
        <dbReference type="ARBA" id="ARBA00010923"/>
    </source>
</evidence>
<dbReference type="GeneID" id="25418635"/>
<proteinExistence type="inferred from homology"/>
<dbReference type="InterPro" id="IPR052021">
    <property type="entry name" value="Type-I_RS_S_subunit"/>
</dbReference>
<organism evidence="5 6">
    <name type="scientific">Methanosarcina lacustris Z-7289</name>
    <dbReference type="NCBI Taxonomy" id="1434111"/>
    <lineage>
        <taxon>Archaea</taxon>
        <taxon>Methanobacteriati</taxon>
        <taxon>Methanobacteriota</taxon>
        <taxon>Stenosarchaea group</taxon>
        <taxon>Methanomicrobia</taxon>
        <taxon>Methanosarcinales</taxon>
        <taxon>Methanosarcinaceae</taxon>
        <taxon>Methanosarcina</taxon>
    </lineage>
</organism>
<evidence type="ECO:0000259" key="4">
    <source>
        <dbReference type="Pfam" id="PF01420"/>
    </source>
</evidence>